<evidence type="ECO:0000256" key="1">
    <source>
        <dbReference type="SAM" id="Phobius"/>
    </source>
</evidence>
<accession>A0A024FXZ3</accession>
<reference evidence="2 3" key="1">
    <citation type="submission" date="2012-05" db="EMBL/GenBank/DDBJ databases">
        <title>Recombination and specialization in a pathogen metapopulation.</title>
        <authorList>
            <person name="Gardiner A."/>
            <person name="Kemen E."/>
            <person name="Schultz-Larsen T."/>
            <person name="MacLean D."/>
            <person name="Van Oosterhout C."/>
            <person name="Jones J.D.G."/>
        </authorList>
    </citation>
    <scope>NUCLEOTIDE SEQUENCE [LARGE SCALE GENOMIC DNA]</scope>
    <source>
        <strain evidence="2 3">Ac Nc2</strain>
    </source>
</reference>
<evidence type="ECO:0000313" key="2">
    <source>
        <dbReference type="EMBL" id="CCI11509.1"/>
    </source>
</evidence>
<protein>
    <submittedName>
        <fullName evidence="2">Uncharacterized protein</fullName>
    </submittedName>
</protein>
<keyword evidence="3" id="KW-1185">Reference proteome</keyword>
<feature type="transmembrane region" description="Helical" evidence="1">
    <location>
        <begin position="12"/>
        <end position="32"/>
    </location>
</feature>
<comment type="caution">
    <text evidence="2">The sequence shown here is derived from an EMBL/GenBank/DDBJ whole genome shotgun (WGS) entry which is preliminary data.</text>
</comment>
<gene>
    <name evidence="2" type="ORF">BN9_130580</name>
</gene>
<organism evidence="2 3">
    <name type="scientific">Albugo candida</name>
    <dbReference type="NCBI Taxonomy" id="65357"/>
    <lineage>
        <taxon>Eukaryota</taxon>
        <taxon>Sar</taxon>
        <taxon>Stramenopiles</taxon>
        <taxon>Oomycota</taxon>
        <taxon>Peronosporomycetes</taxon>
        <taxon>Albuginales</taxon>
        <taxon>Albuginaceae</taxon>
        <taxon>Albugo</taxon>
    </lineage>
</organism>
<dbReference type="InParanoid" id="A0A024FXZ3"/>
<feature type="transmembrane region" description="Helical" evidence="1">
    <location>
        <begin position="86"/>
        <end position="119"/>
    </location>
</feature>
<dbReference type="Proteomes" id="UP000053237">
    <property type="component" value="Unassembled WGS sequence"/>
</dbReference>
<dbReference type="AlphaFoldDB" id="A0A024FXZ3"/>
<feature type="transmembrane region" description="Helical" evidence="1">
    <location>
        <begin position="139"/>
        <end position="160"/>
    </location>
</feature>
<proteinExistence type="predicted"/>
<feature type="transmembrane region" description="Helical" evidence="1">
    <location>
        <begin position="61"/>
        <end position="80"/>
    </location>
</feature>
<sequence>MVLGNTRSKSQTYRLLLGLYVCCCECIFAITLESQFKIYHMESLVPSNPLLNRWHRQCGRYSTFFTFIPGVIFDFIKLILHSLHVFMIVFAPIGFIVPIVVFIGSYAMIQIFLFFFLCVRVNTASIRQHTFRVICIRSVMSLSPIIVILVLILILHPFPLPNNIFRDILSFWKIQRIGTIILLLLLVAILVLGFDTINCFCLAGFHCIDLQKRDLFNLIPIQCKFVDVNLTFLQLLCIFPLSSHLKDCCFVLCFIVQIVDGSLAAKRTFLGFPNRLFSAISTFFTQQLTKKR</sequence>
<keyword evidence="1" id="KW-0472">Membrane</keyword>
<feature type="transmembrane region" description="Helical" evidence="1">
    <location>
        <begin position="180"/>
        <end position="205"/>
    </location>
</feature>
<keyword evidence="1" id="KW-1133">Transmembrane helix</keyword>
<keyword evidence="1" id="KW-0812">Transmembrane</keyword>
<dbReference type="EMBL" id="CAIX01001144">
    <property type="protein sequence ID" value="CCI11509.1"/>
    <property type="molecule type" value="Genomic_DNA"/>
</dbReference>
<evidence type="ECO:0000313" key="3">
    <source>
        <dbReference type="Proteomes" id="UP000053237"/>
    </source>
</evidence>
<name>A0A024FXZ3_9STRA</name>